<evidence type="ECO:0000256" key="7">
    <source>
        <dbReference type="ARBA" id="ARBA00022519"/>
    </source>
</evidence>
<keyword evidence="21" id="KW-1185">Reference proteome</keyword>
<proteinExistence type="inferred from homology"/>
<evidence type="ECO:0000256" key="17">
    <source>
        <dbReference type="SAM" id="Phobius"/>
    </source>
</evidence>
<dbReference type="Gene3D" id="3.40.50.300">
    <property type="entry name" value="P-loop containing nucleotide triphosphate hydrolases"/>
    <property type="match status" value="1"/>
</dbReference>
<keyword evidence="13 17" id="KW-1133">Transmembrane helix</keyword>
<evidence type="ECO:0000256" key="8">
    <source>
        <dbReference type="ARBA" id="ARBA00022679"/>
    </source>
</evidence>
<dbReference type="InterPro" id="IPR027417">
    <property type="entry name" value="P-loop_NTPase"/>
</dbReference>
<sequence length="465" mass="49670">MELRDYFKVLRRRWISVVLIGALCATAAGAYTLLQSPVYASDARLFISTSESDAATAAAGGQFSAQRVKSYADLIGSRELANRVVTDLGIDADPGELANQVSAEVGVETVNLTLTVTDTDARRAQQIAQVYAEQLVDLVRELETPQGETNAPIKATIVDAASFSETPVSPKPVRNIGLGLLVGLLVGFALAVLRQMLDTRVSSPEDLADVTDAPTLGTIVQDPAGTRAPLLTQIEPHAPRAESFRVLRTNLQFVDVDTQHKVFAVSSALPGEGKTSTAVNLALSLAQGGGRTLLIECDLRRPKAASRLGLDEAIGVTSVLVGRVKAEDAVQVHEPSGLDFIAAGPIPPNPAELLQSNAMSELLDHVRDLYDVVILDAPPLLPVTDAALLAAKADGAMLVLNHGKVTRDQVQLSIERLEQVDAALVGLVFNRVPAKNKTYGYGYGYAPQESDQAVPARRREGWHRR</sequence>
<reference evidence="20 21" key="1">
    <citation type="submission" date="2020-07" db="EMBL/GenBank/DDBJ databases">
        <title>Sequencing the genomes of 1000 actinobacteria strains.</title>
        <authorList>
            <person name="Klenk H.-P."/>
        </authorList>
    </citation>
    <scope>NUCLEOTIDE SEQUENCE [LARGE SCALE GENOMIC DNA]</scope>
    <source>
        <strain evidence="20 21">DSM 103833</strain>
    </source>
</reference>
<comment type="catalytic activity">
    <reaction evidence="16">
        <text>L-tyrosyl-[protein] + ATP = O-phospho-L-tyrosyl-[protein] + ADP + H(+)</text>
        <dbReference type="Rhea" id="RHEA:10596"/>
        <dbReference type="Rhea" id="RHEA-COMP:10136"/>
        <dbReference type="Rhea" id="RHEA-COMP:20101"/>
        <dbReference type="ChEBI" id="CHEBI:15378"/>
        <dbReference type="ChEBI" id="CHEBI:30616"/>
        <dbReference type="ChEBI" id="CHEBI:46858"/>
        <dbReference type="ChEBI" id="CHEBI:61978"/>
        <dbReference type="ChEBI" id="CHEBI:456216"/>
        <dbReference type="EC" id="2.7.10.2"/>
    </reaction>
</comment>
<evidence type="ECO:0000256" key="10">
    <source>
        <dbReference type="ARBA" id="ARBA00022741"/>
    </source>
</evidence>
<dbReference type="Pfam" id="PF02706">
    <property type="entry name" value="Wzz"/>
    <property type="match status" value="1"/>
</dbReference>
<evidence type="ECO:0000313" key="21">
    <source>
        <dbReference type="Proteomes" id="UP000530424"/>
    </source>
</evidence>
<keyword evidence="20" id="KW-0675">Receptor</keyword>
<dbReference type="EMBL" id="JACCFP010000001">
    <property type="protein sequence ID" value="NYJ02850.1"/>
    <property type="molecule type" value="Genomic_DNA"/>
</dbReference>
<dbReference type="AlphaFoldDB" id="A0A853C401"/>
<evidence type="ECO:0000256" key="4">
    <source>
        <dbReference type="ARBA" id="ARBA00008883"/>
    </source>
</evidence>
<dbReference type="InterPro" id="IPR050445">
    <property type="entry name" value="Bact_polysacc_biosynth/exp"/>
</dbReference>
<dbReference type="GO" id="GO:0005524">
    <property type="term" value="F:ATP binding"/>
    <property type="evidence" value="ECO:0007669"/>
    <property type="project" value="UniProtKB-KW"/>
</dbReference>
<keyword evidence="14 17" id="KW-0472">Membrane</keyword>
<evidence type="ECO:0000256" key="3">
    <source>
        <dbReference type="ARBA" id="ARBA00007316"/>
    </source>
</evidence>
<comment type="similarity">
    <text evidence="3">Belongs to the CpsD/CapB family.</text>
</comment>
<evidence type="ECO:0000259" key="19">
    <source>
        <dbReference type="Pfam" id="PF13614"/>
    </source>
</evidence>
<evidence type="ECO:0000256" key="13">
    <source>
        <dbReference type="ARBA" id="ARBA00022989"/>
    </source>
</evidence>
<accession>A0A853C401</accession>
<comment type="similarity">
    <text evidence="4">Belongs to the etk/wzc family.</text>
</comment>
<dbReference type="GO" id="GO:0042802">
    <property type="term" value="F:identical protein binding"/>
    <property type="evidence" value="ECO:0007669"/>
    <property type="project" value="UniProtKB-ARBA"/>
</dbReference>
<keyword evidence="6" id="KW-1003">Cell membrane</keyword>
<keyword evidence="8 20" id="KW-0808">Transferase</keyword>
<dbReference type="InterPro" id="IPR005702">
    <property type="entry name" value="Wzc-like_C"/>
</dbReference>
<dbReference type="PANTHER" id="PTHR32309">
    <property type="entry name" value="TYROSINE-PROTEIN KINASE"/>
    <property type="match status" value="1"/>
</dbReference>
<feature type="transmembrane region" description="Helical" evidence="17">
    <location>
        <begin position="176"/>
        <end position="193"/>
    </location>
</feature>
<keyword evidence="11 20" id="KW-0418">Kinase</keyword>
<dbReference type="RefSeq" id="WP_179669160.1">
    <property type="nucleotide sequence ID" value="NZ_JACCFP010000001.1"/>
</dbReference>
<keyword evidence="15 20" id="KW-0829">Tyrosine-protein kinase</keyword>
<dbReference type="Proteomes" id="UP000530424">
    <property type="component" value="Unassembled WGS sequence"/>
</dbReference>
<evidence type="ECO:0000256" key="6">
    <source>
        <dbReference type="ARBA" id="ARBA00022475"/>
    </source>
</evidence>
<evidence type="ECO:0000256" key="9">
    <source>
        <dbReference type="ARBA" id="ARBA00022692"/>
    </source>
</evidence>
<comment type="similarity">
    <text evidence="2">Belongs to the CpsC/CapA family.</text>
</comment>
<dbReference type="InterPro" id="IPR003856">
    <property type="entry name" value="LPS_length_determ_N"/>
</dbReference>
<name>A0A853C401_9ACTN</name>
<evidence type="ECO:0000256" key="14">
    <source>
        <dbReference type="ARBA" id="ARBA00023136"/>
    </source>
</evidence>
<protein>
    <recommendedName>
        <fullName evidence="5">non-specific protein-tyrosine kinase</fullName>
        <ecNumber evidence="5">2.7.10.2</ecNumber>
    </recommendedName>
</protein>
<dbReference type="PANTHER" id="PTHR32309:SF13">
    <property type="entry name" value="FERRIC ENTEROBACTIN TRANSPORT PROTEIN FEPE"/>
    <property type="match status" value="1"/>
</dbReference>
<gene>
    <name evidence="20" type="ORF">HNR19_003548</name>
</gene>
<dbReference type="CDD" id="cd05387">
    <property type="entry name" value="BY-kinase"/>
    <property type="match status" value="1"/>
</dbReference>
<comment type="subcellular location">
    <subcellularLocation>
        <location evidence="1">Cell inner membrane</location>
        <topology evidence="1">Multi-pass membrane protein</topology>
    </subcellularLocation>
</comment>
<comment type="caution">
    <text evidence="20">The sequence shown here is derived from an EMBL/GenBank/DDBJ whole genome shotgun (WGS) entry which is preliminary data.</text>
</comment>
<evidence type="ECO:0000259" key="18">
    <source>
        <dbReference type="Pfam" id="PF02706"/>
    </source>
</evidence>
<keyword evidence="12" id="KW-0067">ATP-binding</keyword>
<feature type="domain" description="AAA" evidence="19">
    <location>
        <begin position="261"/>
        <end position="399"/>
    </location>
</feature>
<evidence type="ECO:0000256" key="16">
    <source>
        <dbReference type="ARBA" id="ARBA00051245"/>
    </source>
</evidence>
<dbReference type="Pfam" id="PF13614">
    <property type="entry name" value="AAA_31"/>
    <property type="match status" value="1"/>
</dbReference>
<evidence type="ECO:0000256" key="2">
    <source>
        <dbReference type="ARBA" id="ARBA00006683"/>
    </source>
</evidence>
<keyword evidence="7" id="KW-0997">Cell inner membrane</keyword>
<keyword evidence="10" id="KW-0547">Nucleotide-binding</keyword>
<dbReference type="NCBIfam" id="TIGR01007">
    <property type="entry name" value="eps_fam"/>
    <property type="match status" value="1"/>
</dbReference>
<dbReference type="EC" id="2.7.10.2" evidence="5"/>
<dbReference type="FunFam" id="3.40.50.300:FF:000527">
    <property type="entry name" value="Tyrosine-protein kinase etk"/>
    <property type="match status" value="1"/>
</dbReference>
<evidence type="ECO:0000256" key="11">
    <source>
        <dbReference type="ARBA" id="ARBA00022777"/>
    </source>
</evidence>
<evidence type="ECO:0000313" key="20">
    <source>
        <dbReference type="EMBL" id="NYJ02850.1"/>
    </source>
</evidence>
<keyword evidence="9 17" id="KW-0812">Transmembrane</keyword>
<evidence type="ECO:0000256" key="5">
    <source>
        <dbReference type="ARBA" id="ARBA00011903"/>
    </source>
</evidence>
<evidence type="ECO:0000256" key="15">
    <source>
        <dbReference type="ARBA" id="ARBA00023137"/>
    </source>
</evidence>
<dbReference type="SUPFAM" id="SSF52540">
    <property type="entry name" value="P-loop containing nucleoside triphosphate hydrolases"/>
    <property type="match status" value="1"/>
</dbReference>
<dbReference type="GO" id="GO:0004715">
    <property type="term" value="F:non-membrane spanning protein tyrosine kinase activity"/>
    <property type="evidence" value="ECO:0007669"/>
    <property type="project" value="UniProtKB-EC"/>
</dbReference>
<organism evidence="20 21">
    <name type="scientific">Nocardioides thalensis</name>
    <dbReference type="NCBI Taxonomy" id="1914755"/>
    <lineage>
        <taxon>Bacteria</taxon>
        <taxon>Bacillati</taxon>
        <taxon>Actinomycetota</taxon>
        <taxon>Actinomycetes</taxon>
        <taxon>Propionibacteriales</taxon>
        <taxon>Nocardioidaceae</taxon>
        <taxon>Nocardioides</taxon>
    </lineage>
</organism>
<dbReference type="InterPro" id="IPR025669">
    <property type="entry name" value="AAA_dom"/>
</dbReference>
<evidence type="ECO:0000256" key="1">
    <source>
        <dbReference type="ARBA" id="ARBA00004429"/>
    </source>
</evidence>
<feature type="domain" description="Polysaccharide chain length determinant N-terminal" evidence="18">
    <location>
        <begin position="2"/>
        <end position="88"/>
    </location>
</feature>
<dbReference type="GO" id="GO:0005886">
    <property type="term" value="C:plasma membrane"/>
    <property type="evidence" value="ECO:0007669"/>
    <property type="project" value="UniProtKB-SubCell"/>
</dbReference>
<evidence type="ECO:0000256" key="12">
    <source>
        <dbReference type="ARBA" id="ARBA00022840"/>
    </source>
</evidence>